<evidence type="ECO:0000259" key="6">
    <source>
        <dbReference type="Pfam" id="PF00700"/>
    </source>
</evidence>
<proteinExistence type="inferred from homology"/>
<dbReference type="AlphaFoldDB" id="A0A4V4R9V0"/>
<dbReference type="PANTHER" id="PTHR42792">
    <property type="entry name" value="FLAGELLIN"/>
    <property type="match status" value="1"/>
</dbReference>
<dbReference type="Gene3D" id="6.10.10.10">
    <property type="entry name" value="Flagellar export chaperone, C-terminal domain"/>
    <property type="match status" value="1"/>
</dbReference>
<evidence type="ECO:0000313" key="7">
    <source>
        <dbReference type="EMBL" id="TIH09544.1"/>
    </source>
</evidence>
<dbReference type="InterPro" id="IPR010810">
    <property type="entry name" value="Flagellin_hook_IN_motif"/>
</dbReference>
<dbReference type="GO" id="GO:0005576">
    <property type="term" value="C:extracellular region"/>
    <property type="evidence" value="ECO:0007669"/>
    <property type="project" value="UniProtKB-SubCell"/>
</dbReference>
<evidence type="ECO:0000256" key="4">
    <source>
        <dbReference type="RuleBase" id="RU362073"/>
    </source>
</evidence>
<organism evidence="7 8">
    <name type="scientific">Pseudomonas leptonychotis</name>
    <dbReference type="NCBI Taxonomy" id="2448482"/>
    <lineage>
        <taxon>Bacteria</taxon>
        <taxon>Pseudomonadati</taxon>
        <taxon>Pseudomonadota</taxon>
        <taxon>Gammaproteobacteria</taxon>
        <taxon>Pseudomonadales</taxon>
        <taxon>Pseudomonadaceae</taxon>
        <taxon>Pseudomonas</taxon>
    </lineage>
</organism>
<comment type="caution">
    <text evidence="7">The sequence shown here is derived from an EMBL/GenBank/DDBJ whole genome shotgun (WGS) entry which is preliminary data.</text>
</comment>
<evidence type="ECO:0000313" key="8">
    <source>
        <dbReference type="Proteomes" id="UP000307541"/>
    </source>
</evidence>
<dbReference type="Gene3D" id="1.20.1330.10">
    <property type="entry name" value="f41 fragment of flagellin, N-terminal domain"/>
    <property type="match status" value="2"/>
</dbReference>
<keyword evidence="3 4" id="KW-0975">Bacterial flagellum</keyword>
<accession>A0A4V4R9V0</accession>
<dbReference type="Pfam" id="PF00700">
    <property type="entry name" value="Flagellin_C"/>
    <property type="match status" value="1"/>
</dbReference>
<dbReference type="InterPro" id="IPR001029">
    <property type="entry name" value="Flagellin_N"/>
</dbReference>
<evidence type="ECO:0000256" key="3">
    <source>
        <dbReference type="ARBA" id="ARBA00023143"/>
    </source>
</evidence>
<keyword evidence="7" id="KW-0966">Cell projection</keyword>
<dbReference type="InterPro" id="IPR001492">
    <property type="entry name" value="Flagellin"/>
</dbReference>
<dbReference type="EMBL" id="RFLV01000001">
    <property type="protein sequence ID" value="TIH09544.1"/>
    <property type="molecule type" value="Genomic_DNA"/>
</dbReference>
<keyword evidence="7" id="KW-0282">Flagellum</keyword>
<feature type="domain" description="Flagellin N-terminal" evidence="5">
    <location>
        <begin position="5"/>
        <end position="141"/>
    </location>
</feature>
<evidence type="ECO:0000256" key="1">
    <source>
        <dbReference type="ARBA" id="ARBA00005709"/>
    </source>
</evidence>
<dbReference type="PANTHER" id="PTHR42792:SF2">
    <property type="entry name" value="FLAGELLIN"/>
    <property type="match status" value="1"/>
</dbReference>
<comment type="function">
    <text evidence="4">Flagellin is the subunit protein which polymerizes to form the filaments of bacterial flagella.</text>
</comment>
<protein>
    <recommendedName>
        <fullName evidence="4">Flagellin</fullName>
    </recommendedName>
</protein>
<evidence type="ECO:0000256" key="2">
    <source>
        <dbReference type="ARBA" id="ARBA00022525"/>
    </source>
</evidence>
<reference evidence="7 8" key="1">
    <citation type="submission" date="2018-10" db="EMBL/GenBank/DDBJ databases">
        <title>Pseudomonas leptonychotis sp. nov., isolated from Weddell seals in Antarctica.</title>
        <authorList>
            <person name="Novakova D."/>
            <person name="Svec P."/>
            <person name="Kralova S."/>
            <person name="Kristofova L."/>
            <person name="Zeman M."/>
            <person name="Pantucek R."/>
            <person name="Maslanova I."/>
            <person name="Sedlacek I."/>
        </authorList>
    </citation>
    <scope>NUCLEOTIDE SEQUENCE [LARGE SCALE GENOMIC DNA]</scope>
    <source>
        <strain evidence="7 8">CCM 8849</strain>
    </source>
</reference>
<keyword evidence="2 4" id="KW-0964">Secreted</keyword>
<feature type="domain" description="Flagellin C-terminal" evidence="6">
    <location>
        <begin position="550"/>
        <end position="634"/>
    </location>
</feature>
<dbReference type="Pfam" id="PF07196">
    <property type="entry name" value="Flagellin_IN"/>
    <property type="match status" value="1"/>
</dbReference>
<dbReference type="InterPro" id="IPR042187">
    <property type="entry name" value="Flagellin_C_sub2"/>
</dbReference>
<evidence type="ECO:0000259" key="5">
    <source>
        <dbReference type="Pfam" id="PF00669"/>
    </source>
</evidence>
<keyword evidence="8" id="KW-1185">Reference proteome</keyword>
<sequence>MALTVNTNVASLNTQRNLNASSKGLDISLQRLSTGFRINSAKDDAAGLQISNRLTSQINGLGVATRNANDGISLAQTVEGALQQSTSILQRMRDLALQSANGSNGASERAALQGEVSQLQQELDRVAQTTSFAGRKVLDGSFGSQTFQVGANAYEGINVSIGSAATDRIGAQRYDSSGAAVVGGALGFVELSTPGGTAGYGGASGTIVGKLGTADFTYAAGAAGTASVPGTVVSGPGAIITNTVPTTAPGTVSGLLVRVNGGPLLDLGTFDPDGGVGGFNVNVLADRINNAAGAFSVTANGPNQLQLNVATSIQFELAPGADAANITALTGFSAGVLGTAGTVGAGGATNATSARDVAQAVNRVSDTTGVSAMAYTSAELSGLAAGAVSFSLYGSNNASQAEGVRISANVDDASNPSALIDAINKETGKTGIAASLGDNGKIKLVSERGDAIMLASFRNGDSATAATLEGFEFDDREGDGLASLGQATINGDGTGGGRVDGIVRYESADTFRITDVDTDLSQRSGSEFSLLDHVADIDISTAGGAQSALGVLNGAISNLDSQRAQLGAVQNRLENTIANLQNIGENASAARSRIRDTDFAAETSELTKNQILQQAGTAILAQANQLPQAVLSLLG</sequence>
<dbReference type="Gene3D" id="6.10.280.190">
    <property type="match status" value="1"/>
</dbReference>
<comment type="subcellular location">
    <subcellularLocation>
        <location evidence="4">Secreted</location>
    </subcellularLocation>
    <subcellularLocation>
        <location evidence="4">Bacterial flagellum</location>
    </subcellularLocation>
</comment>
<gene>
    <name evidence="7" type="ORF">D8779_02230</name>
</gene>
<dbReference type="Proteomes" id="UP000307541">
    <property type="component" value="Unassembled WGS sequence"/>
</dbReference>
<dbReference type="GO" id="GO:0009288">
    <property type="term" value="C:bacterial-type flagellum"/>
    <property type="evidence" value="ECO:0007669"/>
    <property type="project" value="UniProtKB-SubCell"/>
</dbReference>
<dbReference type="InterPro" id="IPR046358">
    <property type="entry name" value="Flagellin_C"/>
</dbReference>
<dbReference type="GO" id="GO:0005198">
    <property type="term" value="F:structural molecule activity"/>
    <property type="evidence" value="ECO:0007669"/>
    <property type="project" value="UniProtKB-UniRule"/>
</dbReference>
<dbReference type="RefSeq" id="WP_136662839.1">
    <property type="nucleotide sequence ID" value="NZ_RFLV01000001.1"/>
</dbReference>
<dbReference type="PRINTS" id="PR00207">
    <property type="entry name" value="FLAGELLIN"/>
</dbReference>
<comment type="similarity">
    <text evidence="1 4">Belongs to the bacterial flagellin family.</text>
</comment>
<dbReference type="Pfam" id="PF00669">
    <property type="entry name" value="Flagellin_N"/>
    <property type="match status" value="1"/>
</dbReference>
<dbReference type="OrthoDB" id="9796789at2"/>
<name>A0A4V4R9V0_9PSED</name>
<keyword evidence="7" id="KW-0969">Cilium</keyword>
<dbReference type="SUPFAM" id="SSF64518">
    <property type="entry name" value="Phase 1 flagellin"/>
    <property type="match status" value="1"/>
</dbReference>